<organism evidence="1 2">
    <name type="scientific">Pseudomonas synxantha</name>
    <dbReference type="NCBI Taxonomy" id="47883"/>
    <lineage>
        <taxon>Bacteria</taxon>
        <taxon>Pseudomonadati</taxon>
        <taxon>Pseudomonadota</taxon>
        <taxon>Gammaproteobacteria</taxon>
        <taxon>Pseudomonadales</taxon>
        <taxon>Pseudomonadaceae</taxon>
        <taxon>Pseudomonas</taxon>
    </lineage>
</organism>
<name>A0A3G7UE53_9PSED</name>
<protein>
    <submittedName>
        <fullName evidence="1">Uncharacterized protein</fullName>
    </submittedName>
</protein>
<dbReference type="EMBL" id="CP027754">
    <property type="protein sequence ID" value="AZE56848.1"/>
    <property type="molecule type" value="Genomic_DNA"/>
</dbReference>
<gene>
    <name evidence="1" type="ORF">C4K03_4710</name>
</gene>
<accession>A0A3G7UE53</accession>
<evidence type="ECO:0000313" key="2">
    <source>
        <dbReference type="Proteomes" id="UP000268696"/>
    </source>
</evidence>
<evidence type="ECO:0000313" key="1">
    <source>
        <dbReference type="EMBL" id="AZE56848.1"/>
    </source>
</evidence>
<sequence length="2085" mass="228985">MKPILRLFSGAMMHITPDIRLQGLEVVAISLSHLRGQSGWSSSASAMLRSVAAELDSRGERFSDSMSNERFLELLQDFCRAPASSLPAILQPFAVRVADIIESDPARWSALSGLQRPLAGLPSGIMVKPLDGKAYEQTAANLCRAVLTHLIIDLTDRCLSGVKPLRQFYTQLSAIQNSNLCARGMLQSSTHVLDSALAELADTLGGHALQSGLSQDLQVLHEHLVGIRDWLRAVDTAWDTLEDGRRVLQSNDNSLTKTTELLALLENRLPSADANNRHPFGHVVAMTATVRRGLEQVNLLQTLSANSGPVECLRVIAGSDDFVSLAGDTVADLCRTLAQGAHQVPYPDNGSFSQNLGWLTRVLTDPALAELLQPQLETLLGSPERARGCVVLCHVARMITRFPGGMTLAGQLHYLLTSLNGDGVRPWLVSLPALSSLSHALETGDETRMLLKALMGERVSGRELWPLAKRAGAEMLCRAVQSALPAVAGHYLPAPLARELSEVGQSTRKEETWGEMLARAVPGTLRAVAGLMADWMGANPVLVMNTLQAAGYLGQERSMDELFDWFIRQDTSADGEARSLHKVYLTAALCLNLWDLQDGSVQEQEHKLVRLSESLQMTGVVKAWPALGKVADLMPLIPSLLEAQKEMRCQPVSSSMAGWLEQWTSALEQSTNPRLQAAREKLIELAGKWVSDALMPVVDWMVSQPTGFLPGAEAAALPSDEREKGGDVRLLLGGGLGAVGMAMAAYGVSEWLRSKGQGPNALQAISTEEETPVEVADNEHHALRARGRREALAMQRSFKTDNTLPLLGGVVTMAVGGWLLNGYYTGRGNTEPVAPDAQRTNRLIDGLRLPDLSFIFDSVPSDAGRVRRGLSSRKIAVLRREPDGTKVWQKGDAPSSALLPHVPLGRVTRRIQEVLANAGLSHIYERAAFSSDVLRGPDDERTVRVLIKSTQLLSALIEELEDEAPPQSYFQVLKSLKDISGELTGEEERRIVNEYQHVYELVTPLVAGPGELDTESHSVELTTAHIHDALNQIAKLFDPILDPAIFLDNYLTEKIGIYAKGSGLEPDSCIKGVILERSNRIMKKGGGGTDRHISVQSYTLRELATRHYIYDIQDKSKARSGKELAYFSTEHRALVDQLLSEDLQDVMTVALKAFSSDPYKHGELKKHYKGMILLRCLEYLSTPHNPPLYVQAVEKFMTGALEAKEVYFHGLRLNGVFIIPTDSCGGLLCSVDEPTVFHLFGHAVTDRRFSGQFRHHITACPDTAAFRAWVLHKIPLKGRLKYETEQSAFLPERNGVREWVRAGSVPLVVRRQTSPLQFKNATTNHNLPDMLFAGLMERLESDVDSLVLTKAEIMEKNLLNCLKYMLEFLSIAAGFAMPGTGSVLGRVLALAVGIGLDVAAVGIGLYQSVQSDRLQDAEALRDDAIMAGVCIGLGFVPEVGEGLVKSLPAVLSRYKKLKPKVREQFSQLKNKTVSKKGVLESSLSQEYYKKMETFSSAFGSTNPVRKAARDNIMNSHSSSGVCWDYAIDVLREGKLINSAQADIVSGGFVKAASYKSPDGTGGIDHLFKEIRTVESDEDLLKVKCGELVTFLGIDPNLTSRGYRPIHVMTSIGNGRFTGMKNEVLDDTLGAGKGIFTAEELGSFTSQGFSPVKATPGNQRLQVKVGYLNGTQLPYPPSIVDAANAIARESDITKSHWKYIADILERSGELAPEQADAFRELIEIFCVPQKGGVRVSLQHVLKNPQLISTKGALDQIPKGHIVVVTNSEFFAQHTMISLGDGKFATTQLDALDDIFSKSKRVVTAKELQSMLVDGKLNGLSLRAGAVNVKEMRVRSLLGKDSSFIIDAAGVLTITVHSAPMIINFMDVPEFSHIIRGLVKVEGNGMTLQKLKRIKLASCYGALGTLPTGKVLANLLDKEVLAYPFAYSKKIDIAPEWWRPRPIKYLPDANQKFPDRLYEMSIQSSKNHELWSKLIGIYARVNSTQFSRINKRSVEPEQLFYRLFDEASRLVMKKIDINDFLNKNPEYLKGIHSANESVREALASITTQKEPMSVEEFAERVIRVVSLTTNAFEIFKNFMSKESSVLI</sequence>
<reference evidence="1 2" key="1">
    <citation type="submission" date="2018-03" db="EMBL/GenBank/DDBJ databases">
        <title>Diversity of phytobeneficial traits revealed by whole-genome analysis of worldwide-isolated phenazine-producing Pseudomonas spp.</title>
        <authorList>
            <person name="Biessy A."/>
            <person name="Novinscak A."/>
            <person name="Blom J."/>
            <person name="Leger G."/>
            <person name="Thomashow L.S."/>
            <person name="Cazorla F.M."/>
            <person name="Josic D."/>
            <person name="Filion M."/>
        </authorList>
    </citation>
    <scope>NUCLEOTIDE SEQUENCE [LARGE SCALE GENOMIC DNA]</scope>
    <source>
        <strain evidence="1 2">30B</strain>
    </source>
</reference>
<dbReference type="RefSeq" id="WP_124379054.1">
    <property type="nucleotide sequence ID" value="NZ_CP027754.1"/>
</dbReference>
<dbReference type="Proteomes" id="UP000268696">
    <property type="component" value="Chromosome"/>
</dbReference>
<proteinExistence type="predicted"/>